<proteinExistence type="predicted"/>
<evidence type="ECO:0008006" key="3">
    <source>
        <dbReference type="Google" id="ProtNLM"/>
    </source>
</evidence>
<organism evidence="1 2">
    <name type="scientific">Chitinimonas lacunae</name>
    <dbReference type="NCBI Taxonomy" id="1963018"/>
    <lineage>
        <taxon>Bacteria</taxon>
        <taxon>Pseudomonadati</taxon>
        <taxon>Pseudomonadota</taxon>
        <taxon>Betaproteobacteria</taxon>
        <taxon>Neisseriales</taxon>
        <taxon>Chitinibacteraceae</taxon>
        <taxon>Chitinimonas</taxon>
    </lineage>
</organism>
<dbReference type="RefSeq" id="WP_378161099.1">
    <property type="nucleotide sequence ID" value="NZ_JBHSBU010000001.1"/>
</dbReference>
<name>A0ABV8MJY5_9NEIS</name>
<keyword evidence="2" id="KW-1185">Reference proteome</keyword>
<dbReference type="Proteomes" id="UP001595791">
    <property type="component" value="Unassembled WGS sequence"/>
</dbReference>
<accession>A0ABV8MJY5</accession>
<sequence>MASRHYPIRRHSVWFEAGGGMVRLKLWSDGEREVAELGFLDPDRRLPAAQVSAALDHGVGFLPQTSLLPLLTLLAQPTTVYVLLDDDPVGSLCIHT</sequence>
<reference evidence="2" key="1">
    <citation type="journal article" date="2019" name="Int. J. Syst. Evol. Microbiol.">
        <title>The Global Catalogue of Microorganisms (GCM) 10K type strain sequencing project: providing services to taxonomists for standard genome sequencing and annotation.</title>
        <authorList>
            <consortium name="The Broad Institute Genomics Platform"/>
            <consortium name="The Broad Institute Genome Sequencing Center for Infectious Disease"/>
            <person name="Wu L."/>
            <person name="Ma J."/>
        </authorList>
    </citation>
    <scope>NUCLEOTIDE SEQUENCE [LARGE SCALE GENOMIC DNA]</scope>
    <source>
        <strain evidence="2">LMG 29894</strain>
    </source>
</reference>
<evidence type="ECO:0000313" key="1">
    <source>
        <dbReference type="EMBL" id="MFC4158434.1"/>
    </source>
</evidence>
<gene>
    <name evidence="1" type="ORF">ACFOW7_03570</name>
</gene>
<evidence type="ECO:0000313" key="2">
    <source>
        <dbReference type="Proteomes" id="UP001595791"/>
    </source>
</evidence>
<comment type="caution">
    <text evidence="1">The sequence shown here is derived from an EMBL/GenBank/DDBJ whole genome shotgun (WGS) entry which is preliminary data.</text>
</comment>
<dbReference type="EMBL" id="JBHSBU010000001">
    <property type="protein sequence ID" value="MFC4158434.1"/>
    <property type="molecule type" value="Genomic_DNA"/>
</dbReference>
<protein>
    <recommendedName>
        <fullName evidence="3">GNAT family N-acetyltransferase</fullName>
    </recommendedName>
</protein>